<name>A0A2T7G537_9RHOB</name>
<dbReference type="OrthoDB" id="9759295at2"/>
<dbReference type="InterPro" id="IPR003688">
    <property type="entry name" value="TraG/VirD4"/>
</dbReference>
<keyword evidence="3" id="KW-1003">Cell membrane</keyword>
<dbReference type="InterPro" id="IPR051539">
    <property type="entry name" value="T4SS-coupling_protein"/>
</dbReference>
<comment type="subcellular location">
    <subcellularLocation>
        <location evidence="1">Cell membrane</location>
        <topology evidence="1">Multi-pass membrane protein</topology>
    </subcellularLocation>
</comment>
<organism evidence="7 8">
    <name type="scientific">Pelagivirga sediminicola</name>
    <dbReference type="NCBI Taxonomy" id="2170575"/>
    <lineage>
        <taxon>Bacteria</taxon>
        <taxon>Pseudomonadati</taxon>
        <taxon>Pseudomonadota</taxon>
        <taxon>Alphaproteobacteria</taxon>
        <taxon>Rhodobacterales</taxon>
        <taxon>Paracoccaceae</taxon>
        <taxon>Pelagivirga</taxon>
    </lineage>
</organism>
<dbReference type="Proteomes" id="UP000244446">
    <property type="component" value="Unassembled WGS sequence"/>
</dbReference>
<dbReference type="Gene3D" id="3.40.50.300">
    <property type="entry name" value="P-loop containing nucleotide triphosphate hydrolases"/>
    <property type="match status" value="1"/>
</dbReference>
<evidence type="ECO:0000256" key="1">
    <source>
        <dbReference type="ARBA" id="ARBA00004651"/>
    </source>
</evidence>
<dbReference type="PANTHER" id="PTHR37937">
    <property type="entry name" value="CONJUGATIVE TRANSFER: DNA TRANSPORT"/>
    <property type="match status" value="1"/>
</dbReference>
<evidence type="ECO:0000256" key="2">
    <source>
        <dbReference type="ARBA" id="ARBA00008806"/>
    </source>
</evidence>
<keyword evidence="4" id="KW-0812">Transmembrane</keyword>
<keyword evidence="8" id="KW-1185">Reference proteome</keyword>
<sequence>MFDNEAKRFGSAAWASERDISNAGLLGAEGLQIGYHGNTPMRLETDAPRLTIAGAGAGKMRDLLSMAVAGAASSRNFILDPRGEIACVTMVNFAMAGSHAYCWNPMGLHNLPQHAMQPLDILKLNSPHFHADCKFILESLIPTSGSSSGKYFELRAREWGEAFVKMLVERDGSVSFPSLYRKINAIESNTGEWPDILECMLASNMESVRRCAGEMLAKQQDSAREFGAIVGELYAYLNFLDDPMLQRALENPCASLAATCDPRQAATWFINVPVEYVAIWAPVLRTMFTVQMLYKSRHPSSPPINMIIDEAGQLGSFDALLRAYTFGRGAGVRAWALFQDAGQITRNFGPTGLQGFMGSAALRQFFGVRDYQTAQLVSSMLGQETLEYDDTLRQSQARRAKQQAAMNVLGGGDPFAAAHSLRLHAFEETHRTKQARSLMTPDEVLAMPEDRQICFLSGHSLGPILGHKYPYYARPEFAGRFLPNPFHPPLDRVSIPRRWGGGTARIVTEPVPRKYAQSPQYDAGIWSYVQGYRPR</sequence>
<dbReference type="SUPFAM" id="SSF52540">
    <property type="entry name" value="P-loop containing nucleoside triphosphate hydrolases"/>
    <property type="match status" value="1"/>
</dbReference>
<dbReference type="AlphaFoldDB" id="A0A2T7G537"/>
<dbReference type="PANTHER" id="PTHR37937:SF1">
    <property type="entry name" value="CONJUGATIVE TRANSFER: DNA TRANSPORT"/>
    <property type="match status" value="1"/>
</dbReference>
<evidence type="ECO:0000256" key="3">
    <source>
        <dbReference type="ARBA" id="ARBA00022475"/>
    </source>
</evidence>
<comment type="caution">
    <text evidence="7">The sequence shown here is derived from an EMBL/GenBank/DDBJ whole genome shotgun (WGS) entry which is preliminary data.</text>
</comment>
<dbReference type="InterPro" id="IPR027417">
    <property type="entry name" value="P-loop_NTPase"/>
</dbReference>
<dbReference type="Pfam" id="PF02534">
    <property type="entry name" value="T4SS-DNA_transf"/>
    <property type="match status" value="2"/>
</dbReference>
<keyword evidence="6" id="KW-0472">Membrane</keyword>
<dbReference type="CDD" id="cd01127">
    <property type="entry name" value="TrwB_TraG_TraD_VirD4"/>
    <property type="match status" value="1"/>
</dbReference>
<accession>A0A2T7G537</accession>
<reference evidence="7 8" key="1">
    <citation type="submission" date="2018-04" db="EMBL/GenBank/DDBJ databases">
        <title>Pelagivirga bohaiensis gen. nov., sp. nov., a bacterium isolated from the Bohai Sea.</title>
        <authorList>
            <person name="Ji X."/>
        </authorList>
    </citation>
    <scope>NUCLEOTIDE SEQUENCE [LARGE SCALE GENOMIC DNA]</scope>
    <source>
        <strain evidence="7 8">BH-SD19</strain>
    </source>
</reference>
<evidence type="ECO:0000313" key="8">
    <source>
        <dbReference type="Proteomes" id="UP000244446"/>
    </source>
</evidence>
<dbReference type="GO" id="GO:0005886">
    <property type="term" value="C:plasma membrane"/>
    <property type="evidence" value="ECO:0007669"/>
    <property type="project" value="UniProtKB-SubCell"/>
</dbReference>
<proteinExistence type="inferred from homology"/>
<gene>
    <name evidence="7" type="ORF">DC366_14040</name>
</gene>
<evidence type="ECO:0000256" key="4">
    <source>
        <dbReference type="ARBA" id="ARBA00022692"/>
    </source>
</evidence>
<evidence type="ECO:0000313" key="7">
    <source>
        <dbReference type="EMBL" id="PVA09529.1"/>
    </source>
</evidence>
<evidence type="ECO:0000256" key="6">
    <source>
        <dbReference type="ARBA" id="ARBA00023136"/>
    </source>
</evidence>
<protein>
    <submittedName>
        <fullName evidence="7">Uncharacterized protein</fullName>
    </submittedName>
</protein>
<keyword evidence="5" id="KW-1133">Transmembrane helix</keyword>
<dbReference type="EMBL" id="QCYH01000008">
    <property type="protein sequence ID" value="PVA09529.1"/>
    <property type="molecule type" value="Genomic_DNA"/>
</dbReference>
<comment type="similarity">
    <text evidence="2">Belongs to the VirD4/TraG family.</text>
</comment>
<evidence type="ECO:0000256" key="5">
    <source>
        <dbReference type="ARBA" id="ARBA00022989"/>
    </source>
</evidence>